<organism evidence="1 2">
    <name type="scientific">Thermogemmata fonticola</name>
    <dbReference type="NCBI Taxonomy" id="2755323"/>
    <lineage>
        <taxon>Bacteria</taxon>
        <taxon>Pseudomonadati</taxon>
        <taxon>Planctomycetota</taxon>
        <taxon>Planctomycetia</taxon>
        <taxon>Gemmatales</taxon>
        <taxon>Gemmataceae</taxon>
        <taxon>Thermogemmata</taxon>
    </lineage>
</organism>
<dbReference type="RefSeq" id="WP_194539381.1">
    <property type="nucleotide sequence ID" value="NZ_JACEFB010000015.1"/>
</dbReference>
<gene>
    <name evidence="1" type="ORF">H0921_15245</name>
</gene>
<accession>A0A7V9ACY0</accession>
<evidence type="ECO:0000313" key="1">
    <source>
        <dbReference type="EMBL" id="MBA2227514.1"/>
    </source>
</evidence>
<dbReference type="AlphaFoldDB" id="A0A7V9ACY0"/>
<comment type="caution">
    <text evidence="1">The sequence shown here is derived from an EMBL/GenBank/DDBJ whole genome shotgun (WGS) entry which is preliminary data.</text>
</comment>
<protein>
    <submittedName>
        <fullName evidence="1">Uncharacterized protein</fullName>
    </submittedName>
</protein>
<proteinExistence type="predicted"/>
<evidence type="ECO:0000313" key="2">
    <source>
        <dbReference type="Proteomes" id="UP000542342"/>
    </source>
</evidence>
<name>A0A7V9ACY0_9BACT</name>
<dbReference type="Proteomes" id="UP000542342">
    <property type="component" value="Unassembled WGS sequence"/>
</dbReference>
<reference evidence="1 2" key="1">
    <citation type="submission" date="2020-07" db="EMBL/GenBank/DDBJ databases">
        <title>Thermogemmata thermophila gen. nov., sp. nov., a novel moderate thermophilic planctomycete from a Kamchatka hot spring.</title>
        <authorList>
            <person name="Elcheninov A.G."/>
            <person name="Podosokorskaya O.A."/>
            <person name="Kovaleva O.L."/>
            <person name="Novikov A."/>
            <person name="Bonch-Osmolovskaya E.A."/>
            <person name="Toshchakov S.V."/>
            <person name="Kublanov I.V."/>
        </authorList>
    </citation>
    <scope>NUCLEOTIDE SEQUENCE [LARGE SCALE GENOMIC DNA]</scope>
    <source>
        <strain evidence="1 2">2918</strain>
    </source>
</reference>
<keyword evidence="2" id="KW-1185">Reference proteome</keyword>
<dbReference type="EMBL" id="JACEFB010000015">
    <property type="protein sequence ID" value="MBA2227514.1"/>
    <property type="molecule type" value="Genomic_DNA"/>
</dbReference>
<sequence length="73" mass="7977">MNINRMVSPPEHCSERQVPGSLGAIRGAVAAAAFPDFLFLWEDCILHYSLRPAIASMPSAGLGILSFQSLYFH</sequence>